<accession>A0A4P9WT62</accession>
<feature type="compositionally biased region" description="Acidic residues" evidence="1">
    <location>
        <begin position="327"/>
        <end position="342"/>
    </location>
</feature>
<feature type="region of interest" description="Disordered" evidence="1">
    <location>
        <begin position="1"/>
        <end position="40"/>
    </location>
</feature>
<organism evidence="2 3">
    <name type="scientific">Caulochytrium protostelioides</name>
    <dbReference type="NCBI Taxonomy" id="1555241"/>
    <lineage>
        <taxon>Eukaryota</taxon>
        <taxon>Fungi</taxon>
        <taxon>Fungi incertae sedis</taxon>
        <taxon>Chytridiomycota</taxon>
        <taxon>Chytridiomycota incertae sedis</taxon>
        <taxon>Chytridiomycetes</taxon>
        <taxon>Caulochytriales</taxon>
        <taxon>Caulochytriaceae</taxon>
        <taxon>Caulochytrium</taxon>
    </lineage>
</organism>
<feature type="compositionally biased region" description="Acidic residues" evidence="1">
    <location>
        <begin position="167"/>
        <end position="177"/>
    </location>
</feature>
<feature type="compositionally biased region" description="Low complexity" evidence="1">
    <location>
        <begin position="271"/>
        <end position="281"/>
    </location>
</feature>
<evidence type="ECO:0000313" key="2">
    <source>
        <dbReference type="EMBL" id="RKO96364.1"/>
    </source>
</evidence>
<dbReference type="InterPro" id="IPR007062">
    <property type="entry name" value="PPI-2"/>
</dbReference>
<feature type="compositionally biased region" description="Low complexity" evidence="1">
    <location>
        <begin position="178"/>
        <end position="198"/>
    </location>
</feature>
<dbReference type="GO" id="GO:0004864">
    <property type="term" value="F:protein phosphatase inhibitor activity"/>
    <property type="evidence" value="ECO:0007669"/>
    <property type="project" value="InterPro"/>
</dbReference>
<feature type="compositionally biased region" description="Basic and acidic residues" evidence="1">
    <location>
        <begin position="297"/>
        <end position="308"/>
    </location>
</feature>
<feature type="compositionally biased region" description="Acidic residues" evidence="1">
    <location>
        <begin position="287"/>
        <end position="296"/>
    </location>
</feature>
<feature type="compositionally biased region" description="Low complexity" evidence="1">
    <location>
        <begin position="153"/>
        <end position="166"/>
    </location>
</feature>
<protein>
    <recommendedName>
        <fullName evidence="4">Protein phosphatase inhibitor 2 (IPP-2)</fullName>
    </recommendedName>
</protein>
<feature type="compositionally biased region" description="Acidic residues" evidence="1">
    <location>
        <begin position="242"/>
        <end position="252"/>
    </location>
</feature>
<proteinExistence type="predicted"/>
<dbReference type="GO" id="GO:0009966">
    <property type="term" value="P:regulation of signal transduction"/>
    <property type="evidence" value="ECO:0007669"/>
    <property type="project" value="InterPro"/>
</dbReference>
<feature type="region of interest" description="Disordered" evidence="1">
    <location>
        <begin position="49"/>
        <end position="68"/>
    </location>
</feature>
<name>A0A4P9WT62_9FUNG</name>
<dbReference type="Gene3D" id="6.10.250.1050">
    <property type="match status" value="1"/>
</dbReference>
<dbReference type="Pfam" id="PF04979">
    <property type="entry name" value="IPP-2"/>
    <property type="match status" value="1"/>
</dbReference>
<evidence type="ECO:0000256" key="1">
    <source>
        <dbReference type="SAM" id="MobiDB-lite"/>
    </source>
</evidence>
<dbReference type="Proteomes" id="UP000268535">
    <property type="component" value="Unassembled WGS sequence"/>
</dbReference>
<feature type="region of interest" description="Disordered" evidence="1">
    <location>
        <begin position="322"/>
        <end position="361"/>
    </location>
</feature>
<sequence length="361" mass="36968">MALPYPHGRTGPGPTSTAPLGPSSAAHGALPHPSASASHAPHVKGILKNAKPAMQDDAMDEPPARRMRWDEDALKITEAQRGTATMKIDEPKTPFIRYDAALDAVLGHSGAAAMPPLELARALQASVDAEKELAGGADADGADETADGEADAAMDGAGAATNVADTDAADDGDDECDAPGGMDSATASSSSLLSASASPMARPQSGELDDAMDLNEDGDGDDDGEEPSAAAGMDSIEPAADGFDDSDWGDADDAGRSSSASHRSRGGRGAGAPVAIDAAGAVRDANAEDDGDDDEEGPHSSDAFKKHRQEHYGDMRAALKMGAALISDEEDDEDEDEIDEADTERSSPRGRRTIPMPARAK</sequence>
<reference evidence="3" key="1">
    <citation type="journal article" date="2018" name="Nat. Microbiol.">
        <title>Leveraging single-cell genomics to expand the fungal tree of life.</title>
        <authorList>
            <person name="Ahrendt S.R."/>
            <person name="Quandt C.A."/>
            <person name="Ciobanu D."/>
            <person name="Clum A."/>
            <person name="Salamov A."/>
            <person name="Andreopoulos B."/>
            <person name="Cheng J.F."/>
            <person name="Woyke T."/>
            <person name="Pelin A."/>
            <person name="Henrissat B."/>
            <person name="Reynolds N.K."/>
            <person name="Benny G.L."/>
            <person name="Smith M.E."/>
            <person name="James T.Y."/>
            <person name="Grigoriev I.V."/>
        </authorList>
    </citation>
    <scope>NUCLEOTIDE SEQUENCE [LARGE SCALE GENOMIC DNA]</scope>
    <source>
        <strain evidence="3">ATCC 52028</strain>
    </source>
</reference>
<dbReference type="PANTHER" id="PTHR12398:SF20">
    <property type="entry name" value="PROTEIN PHOSPHATASE 1 REGULATORY INHIBITOR SUBUNIT 2"/>
    <property type="match status" value="1"/>
</dbReference>
<evidence type="ECO:0008006" key="4">
    <source>
        <dbReference type="Google" id="ProtNLM"/>
    </source>
</evidence>
<feature type="compositionally biased region" description="Acidic residues" evidence="1">
    <location>
        <begin position="207"/>
        <end position="226"/>
    </location>
</feature>
<dbReference type="EMBL" id="ML010036">
    <property type="protein sequence ID" value="RKO96364.1"/>
    <property type="molecule type" value="Genomic_DNA"/>
</dbReference>
<gene>
    <name evidence="2" type="ORF">CAUPRSCDRAFT_11945</name>
</gene>
<feature type="compositionally biased region" description="Low complexity" evidence="1">
    <location>
        <begin position="22"/>
        <end position="40"/>
    </location>
</feature>
<feature type="compositionally biased region" description="Acidic residues" evidence="1">
    <location>
        <begin position="140"/>
        <end position="152"/>
    </location>
</feature>
<evidence type="ECO:0000313" key="3">
    <source>
        <dbReference type="Proteomes" id="UP000268535"/>
    </source>
</evidence>
<dbReference type="PANTHER" id="PTHR12398">
    <property type="entry name" value="PROTEIN PHOSPHATASE INHIBITOR"/>
    <property type="match status" value="1"/>
</dbReference>
<dbReference type="AlphaFoldDB" id="A0A4P9WT62"/>
<feature type="region of interest" description="Disordered" evidence="1">
    <location>
        <begin position="133"/>
        <end position="308"/>
    </location>
</feature>